<evidence type="ECO:0000259" key="9">
    <source>
        <dbReference type="Pfam" id="PF04695"/>
    </source>
</evidence>
<dbReference type="Gene3D" id="1.10.10.10">
    <property type="entry name" value="Winged helix-like DNA-binding domain superfamily/Winged helix DNA-binding domain"/>
    <property type="match status" value="1"/>
</dbReference>
<feature type="region of interest" description="Disordered" evidence="8">
    <location>
        <begin position="240"/>
        <end position="263"/>
    </location>
</feature>
<dbReference type="PANTHER" id="PTHR23058">
    <property type="entry name" value="PEROXISOMAL MEMBRANE PROTEIN PEX14"/>
    <property type="match status" value="1"/>
</dbReference>
<evidence type="ECO:0000313" key="11">
    <source>
        <dbReference type="Proteomes" id="UP001590950"/>
    </source>
</evidence>
<evidence type="ECO:0000256" key="8">
    <source>
        <dbReference type="SAM" id="MobiDB-lite"/>
    </source>
</evidence>
<keyword evidence="7" id="KW-0472">Membrane</keyword>
<keyword evidence="11" id="KW-1185">Reference proteome</keyword>
<dbReference type="Pfam" id="PF04695">
    <property type="entry name" value="Pex14_N"/>
    <property type="match status" value="1"/>
</dbReference>
<keyword evidence="2" id="KW-0811">Translocation</keyword>
<evidence type="ECO:0000313" key="10">
    <source>
        <dbReference type="EMBL" id="KAL2046910.1"/>
    </source>
</evidence>
<evidence type="ECO:0000256" key="5">
    <source>
        <dbReference type="ARBA" id="ARBA00029691"/>
    </source>
</evidence>
<comment type="caution">
    <text evidence="10">The sequence shown here is derived from an EMBL/GenBank/DDBJ whole genome shotgun (WGS) entry which is preliminary data.</text>
</comment>
<comment type="similarity">
    <text evidence="1 7">Belongs to the peroxin-14 family.</text>
</comment>
<feature type="domain" description="Peroxisome membrane anchor protein Pex14p N-terminal" evidence="9">
    <location>
        <begin position="42"/>
        <end position="87"/>
    </location>
</feature>
<name>A0ABR4AME4_9LECA</name>
<comment type="subcellular location">
    <subcellularLocation>
        <location evidence="6 7">Peroxisome membrane</location>
    </subcellularLocation>
</comment>
<protein>
    <recommendedName>
        <fullName evidence="4 7">Peroxisomal membrane protein PEX14</fullName>
    </recommendedName>
    <alternativeName>
        <fullName evidence="5 7">Peroxin-14</fullName>
    </alternativeName>
</protein>
<evidence type="ECO:0000256" key="6">
    <source>
        <dbReference type="ARBA" id="ARBA00046271"/>
    </source>
</evidence>
<comment type="function">
    <text evidence="7">Component of the PEX13-PEX14 docking complex, a translocon channel that specifically mediates the import of peroxisomal cargo proteins bound to PEX5 receptor. The PEX13-PEX14 docking complex forms a large import pore which can be opened to a diameter of about 9 nm. Mechanistically, PEX5 receptor along with cargo proteins associates with the PEX14 subunit of the PEX13-PEX14 docking complex in the cytosol, leading to the insertion of the receptor into the organelle membrane with the concomitant translocation of the cargo into the peroxisome matrix.</text>
</comment>
<evidence type="ECO:0000256" key="2">
    <source>
        <dbReference type="ARBA" id="ARBA00023010"/>
    </source>
</evidence>
<accession>A0ABR4AME4</accession>
<proteinExistence type="inferred from homology"/>
<dbReference type="PANTHER" id="PTHR23058:SF5">
    <property type="entry name" value="PEROXISOMAL MEMBRANE PROTEIN PEX14"/>
    <property type="match status" value="1"/>
</dbReference>
<dbReference type="Proteomes" id="UP001590950">
    <property type="component" value="Unassembled WGS sequence"/>
</dbReference>
<feature type="region of interest" description="Disordered" evidence="8">
    <location>
        <begin position="1"/>
        <end position="44"/>
    </location>
</feature>
<dbReference type="InterPro" id="IPR036388">
    <property type="entry name" value="WH-like_DNA-bd_sf"/>
</dbReference>
<feature type="compositionally biased region" description="Polar residues" evidence="8">
    <location>
        <begin position="26"/>
        <end position="38"/>
    </location>
</feature>
<evidence type="ECO:0000256" key="3">
    <source>
        <dbReference type="ARBA" id="ARBA00023140"/>
    </source>
</evidence>
<dbReference type="EMBL" id="JBEFKJ010000003">
    <property type="protein sequence ID" value="KAL2046910.1"/>
    <property type="molecule type" value="Genomic_DNA"/>
</dbReference>
<dbReference type="InterPro" id="IPR006785">
    <property type="entry name" value="Pex14_N"/>
</dbReference>
<dbReference type="InterPro" id="IPR025655">
    <property type="entry name" value="PEX14"/>
</dbReference>
<sequence>MSDQDGSQTKGIPSWQRFEAPDSPSPAEQQSPIPNEQTAAADRASLIDKARRFLEDDDIRDASIERKQYFLQLKGLTEDEIRDLLNRQHMPEAEVAKGFYEEQDDVSRIDHLASVSNDSSEATPAIPPKDIVPIITYPEFLIHTQKQPPLVTTQRLLTALYIASGAAATIYGTSKYIVEPMVETLTAARQSLFDTAHTNLTALNKKLEESVSKGPEMSFAIEDIGKASVDSDPAHFFNRSAATQTSPHLSRSTSSDSSDIAYTSTCSSSTHEATLSTLKNRLSDLLPVDKEASSPVKDSIDELQKCLDGLIYGDVLSRNSKGNKANEDAVAKVKSEIRGVKGVLLSARNFPSGVFVR</sequence>
<evidence type="ECO:0000256" key="4">
    <source>
        <dbReference type="ARBA" id="ARBA00029502"/>
    </source>
</evidence>
<organism evidence="10 11">
    <name type="scientific">Stereocaulon virgatum</name>
    <dbReference type="NCBI Taxonomy" id="373712"/>
    <lineage>
        <taxon>Eukaryota</taxon>
        <taxon>Fungi</taxon>
        <taxon>Dikarya</taxon>
        <taxon>Ascomycota</taxon>
        <taxon>Pezizomycotina</taxon>
        <taxon>Lecanoromycetes</taxon>
        <taxon>OSLEUM clade</taxon>
        <taxon>Lecanoromycetidae</taxon>
        <taxon>Lecanorales</taxon>
        <taxon>Lecanorineae</taxon>
        <taxon>Stereocaulaceae</taxon>
        <taxon>Stereocaulon</taxon>
    </lineage>
</organism>
<keyword evidence="7" id="KW-0653">Protein transport</keyword>
<evidence type="ECO:0000256" key="1">
    <source>
        <dbReference type="ARBA" id="ARBA00005443"/>
    </source>
</evidence>
<feature type="compositionally biased region" description="Low complexity" evidence="8">
    <location>
        <begin position="245"/>
        <end position="263"/>
    </location>
</feature>
<feature type="compositionally biased region" description="Polar residues" evidence="8">
    <location>
        <begin position="1"/>
        <end position="11"/>
    </location>
</feature>
<gene>
    <name evidence="10" type="ORF">N7G274_000928</name>
</gene>
<reference evidence="10 11" key="1">
    <citation type="submission" date="2024-09" db="EMBL/GenBank/DDBJ databases">
        <title>Rethinking Asexuality: The Enigmatic Case of Functional Sexual Genes in Lepraria (Stereocaulaceae).</title>
        <authorList>
            <person name="Doellman M."/>
            <person name="Sun Y."/>
            <person name="Barcenas-Pena A."/>
            <person name="Lumbsch H.T."/>
            <person name="Grewe F."/>
        </authorList>
    </citation>
    <scope>NUCLEOTIDE SEQUENCE [LARGE SCALE GENOMIC DNA]</scope>
    <source>
        <strain evidence="10 11">Mercado 3170</strain>
    </source>
</reference>
<evidence type="ECO:0000256" key="7">
    <source>
        <dbReference type="RuleBase" id="RU367032"/>
    </source>
</evidence>
<keyword evidence="3 7" id="KW-0576">Peroxisome</keyword>
<keyword evidence="7" id="KW-0813">Transport</keyword>